<proteinExistence type="inferred from homology"/>
<dbReference type="Gene3D" id="3.40.50.2300">
    <property type="match status" value="2"/>
</dbReference>
<dbReference type="SUPFAM" id="SSF53822">
    <property type="entry name" value="Periplasmic binding protein-like I"/>
    <property type="match status" value="1"/>
</dbReference>
<feature type="signal peptide" evidence="4">
    <location>
        <begin position="1"/>
        <end position="32"/>
    </location>
</feature>
<feature type="chain" id="PRO_5035170875" evidence="4">
    <location>
        <begin position="33"/>
        <end position="347"/>
    </location>
</feature>
<dbReference type="PANTHER" id="PTHR46847">
    <property type="entry name" value="D-ALLOSE-BINDING PERIPLASMIC PROTEIN-RELATED"/>
    <property type="match status" value="1"/>
</dbReference>
<keyword evidence="3 4" id="KW-0732">Signal</keyword>
<feature type="domain" description="Periplasmic binding protein" evidence="5">
    <location>
        <begin position="42"/>
        <end position="312"/>
    </location>
</feature>
<evidence type="ECO:0000259" key="5">
    <source>
        <dbReference type="Pfam" id="PF13407"/>
    </source>
</evidence>
<evidence type="ECO:0000256" key="4">
    <source>
        <dbReference type="SAM" id="SignalP"/>
    </source>
</evidence>
<sequence>MFSSKRTAGMPALATAAVLALGLSGCGGSADAGDSETGSLRIGLVTKTETNPFYVAMREAAEEKAAELEVELQTFSGRENNDNDSQVMAVENLISQGVDGILITPADSAAIVPTIDQAREAGIVVFALDTPTQPEDAVDATFATDNFRAGQLIGEWAHASADNPDDVRIALLDQDANNTSVDVARNQGFLDGFGIDLGDPSINGDEDDPRIAGNYATESERDEGRNQMENALQANPELDIVYSINEVVAAGAYEAILAAGREDEITMVSVDGGCPGVEAIAGGTLGATAMQFPSEMAIQGMEAMVALIGGEELTETQVDTGSALITDDPIDGIESHDSEWGLENCWG</sequence>
<evidence type="ECO:0000313" key="6">
    <source>
        <dbReference type="EMBL" id="GGA18501.1"/>
    </source>
</evidence>
<protein>
    <submittedName>
        <fullName evidence="6">Sugar ABC transporter</fullName>
    </submittedName>
</protein>
<dbReference type="EMBL" id="BMFY01000009">
    <property type="protein sequence ID" value="GGA18501.1"/>
    <property type="molecule type" value="Genomic_DNA"/>
</dbReference>
<evidence type="ECO:0000256" key="3">
    <source>
        <dbReference type="ARBA" id="ARBA00022729"/>
    </source>
</evidence>
<dbReference type="AlphaFoldDB" id="A0A8J2XJ12"/>
<gene>
    <name evidence="6" type="ORF">GCM10011333_21940</name>
</gene>
<evidence type="ECO:0000313" key="7">
    <source>
        <dbReference type="Proteomes" id="UP000616114"/>
    </source>
</evidence>
<reference evidence="6" key="2">
    <citation type="submission" date="2020-09" db="EMBL/GenBank/DDBJ databases">
        <authorList>
            <person name="Sun Q."/>
            <person name="Zhou Y."/>
        </authorList>
    </citation>
    <scope>NUCLEOTIDE SEQUENCE</scope>
    <source>
        <strain evidence="6">CGMCC 1.12785</strain>
    </source>
</reference>
<dbReference type="InterPro" id="IPR028082">
    <property type="entry name" value="Peripla_BP_I"/>
</dbReference>
<accession>A0A8J2XJ12</accession>
<evidence type="ECO:0000256" key="2">
    <source>
        <dbReference type="ARBA" id="ARBA00007639"/>
    </source>
</evidence>
<dbReference type="GO" id="GO:0030246">
    <property type="term" value="F:carbohydrate binding"/>
    <property type="evidence" value="ECO:0007669"/>
    <property type="project" value="UniProtKB-ARBA"/>
</dbReference>
<dbReference type="PANTHER" id="PTHR46847:SF1">
    <property type="entry name" value="D-ALLOSE-BINDING PERIPLASMIC PROTEIN-RELATED"/>
    <property type="match status" value="1"/>
</dbReference>
<comment type="subcellular location">
    <subcellularLocation>
        <location evidence="1">Cell envelope</location>
    </subcellularLocation>
</comment>
<dbReference type="Proteomes" id="UP000616114">
    <property type="component" value="Unassembled WGS sequence"/>
</dbReference>
<evidence type="ECO:0000256" key="1">
    <source>
        <dbReference type="ARBA" id="ARBA00004196"/>
    </source>
</evidence>
<dbReference type="InterPro" id="IPR025997">
    <property type="entry name" value="SBP_2_dom"/>
</dbReference>
<name>A0A8J2XJ12_9MICO</name>
<dbReference type="GO" id="GO:0030313">
    <property type="term" value="C:cell envelope"/>
    <property type="evidence" value="ECO:0007669"/>
    <property type="project" value="UniProtKB-SubCell"/>
</dbReference>
<comment type="caution">
    <text evidence="6">The sequence shown here is derived from an EMBL/GenBank/DDBJ whole genome shotgun (WGS) entry which is preliminary data.</text>
</comment>
<dbReference type="PROSITE" id="PS51257">
    <property type="entry name" value="PROKAR_LIPOPROTEIN"/>
    <property type="match status" value="1"/>
</dbReference>
<organism evidence="6 7">
    <name type="scientific">Sediminivirga luteola</name>
    <dbReference type="NCBI Taxonomy" id="1774748"/>
    <lineage>
        <taxon>Bacteria</taxon>
        <taxon>Bacillati</taxon>
        <taxon>Actinomycetota</taxon>
        <taxon>Actinomycetes</taxon>
        <taxon>Micrococcales</taxon>
        <taxon>Brevibacteriaceae</taxon>
        <taxon>Sediminivirga</taxon>
    </lineage>
</organism>
<dbReference type="RefSeq" id="WP_188550932.1">
    <property type="nucleotide sequence ID" value="NZ_BMFY01000009.1"/>
</dbReference>
<comment type="similarity">
    <text evidence="2">Belongs to the bacterial solute-binding protein 2 family.</text>
</comment>
<dbReference type="Pfam" id="PF13407">
    <property type="entry name" value="Peripla_BP_4"/>
    <property type="match status" value="1"/>
</dbReference>
<keyword evidence="7" id="KW-1185">Reference proteome</keyword>
<reference evidence="6" key="1">
    <citation type="journal article" date="2014" name="Int. J. Syst. Evol. Microbiol.">
        <title>Complete genome sequence of Corynebacterium casei LMG S-19264T (=DSM 44701T), isolated from a smear-ripened cheese.</title>
        <authorList>
            <consortium name="US DOE Joint Genome Institute (JGI-PGF)"/>
            <person name="Walter F."/>
            <person name="Albersmeier A."/>
            <person name="Kalinowski J."/>
            <person name="Ruckert C."/>
        </authorList>
    </citation>
    <scope>NUCLEOTIDE SEQUENCE</scope>
    <source>
        <strain evidence="6">CGMCC 1.12785</strain>
    </source>
</reference>